<dbReference type="VEuPathDB" id="MicrosporidiaDB:CWI38_0077p0030"/>
<feature type="coiled-coil region" evidence="1">
    <location>
        <begin position="53"/>
        <end position="105"/>
    </location>
</feature>
<sequence length="110" mass="13066">MKIALNKQKNKNTETFDSLLKITDEIKKRNVSFVSKIKSDLNKIYEEKNAETISLYQSKEEELKKIIKKMKKDVELVLKERKDSLKLLKRKVIEINEKLAEEENKEEIIN</sequence>
<name>A0A4V2JYA6_9MICR</name>
<dbReference type="Proteomes" id="UP000292282">
    <property type="component" value="Unassembled WGS sequence"/>
</dbReference>
<comment type="caution">
    <text evidence="2">The sequence shown here is derived from an EMBL/GenBank/DDBJ whole genome shotgun (WGS) entry which is preliminary data.</text>
</comment>
<gene>
    <name evidence="2" type="ORF">CWI38_0077p0030</name>
</gene>
<evidence type="ECO:0000313" key="2">
    <source>
        <dbReference type="EMBL" id="TBU20393.1"/>
    </source>
</evidence>
<organism evidence="2 3">
    <name type="scientific">Hamiltosporidium tvaerminnensis</name>
    <dbReference type="NCBI Taxonomy" id="1176355"/>
    <lineage>
        <taxon>Eukaryota</taxon>
        <taxon>Fungi</taxon>
        <taxon>Fungi incertae sedis</taxon>
        <taxon>Microsporidia</taxon>
        <taxon>Dubosqiidae</taxon>
        <taxon>Hamiltosporidium</taxon>
    </lineage>
</organism>
<dbReference type="AlphaFoldDB" id="A0A4V2JYA6"/>
<keyword evidence="3" id="KW-1185">Reference proteome</keyword>
<accession>A0A4V2JYA6</accession>
<evidence type="ECO:0000313" key="3">
    <source>
        <dbReference type="Proteomes" id="UP000292282"/>
    </source>
</evidence>
<reference evidence="2 3" key="1">
    <citation type="submission" date="2017-12" db="EMBL/GenBank/DDBJ databases">
        <authorList>
            <person name="Pombert J.-F."/>
            <person name="Haag K.L."/>
            <person name="Ebert D."/>
        </authorList>
    </citation>
    <scope>NUCLEOTIDE SEQUENCE [LARGE SCALE GENOMIC DNA]</scope>
    <source>
        <strain evidence="2">IL-G-3</strain>
    </source>
</reference>
<evidence type="ECO:0000256" key="1">
    <source>
        <dbReference type="SAM" id="Coils"/>
    </source>
</evidence>
<proteinExistence type="predicted"/>
<keyword evidence="1" id="KW-0175">Coiled coil</keyword>
<dbReference type="EMBL" id="PITK01000077">
    <property type="protein sequence ID" value="TBU20393.1"/>
    <property type="molecule type" value="Genomic_DNA"/>
</dbReference>
<protein>
    <submittedName>
        <fullName evidence="2">Uncharacterized protein</fullName>
    </submittedName>
</protein>